<evidence type="ECO:0000259" key="15">
    <source>
        <dbReference type="Pfam" id="PF21605"/>
    </source>
</evidence>
<proteinExistence type="inferred from homology"/>
<feature type="region of interest" description="Disordered" evidence="13">
    <location>
        <begin position="247"/>
        <end position="266"/>
    </location>
</feature>
<name>A0A8C2YHZ7_CHILA</name>
<dbReference type="AlphaFoldDB" id="A0A8C2YHZ7"/>
<dbReference type="Proteomes" id="UP000694398">
    <property type="component" value="Unassembled WGS sequence"/>
</dbReference>
<comment type="function">
    <text evidence="10">Receptor for thymic stromal lymphopoietin (TSLP). Forms a functional complex with TSLP and IL7R which is capable of stimulating cell proliferation through activation of STAT3 and STAT5. Also activates JAK2. Implicated in the development of the hematopoietic system.</text>
</comment>
<evidence type="ECO:0000256" key="10">
    <source>
        <dbReference type="ARBA" id="ARBA00058201"/>
    </source>
</evidence>
<dbReference type="Pfam" id="PF22012">
    <property type="entry name" value="TSLPR_D1"/>
    <property type="match status" value="1"/>
</dbReference>
<keyword evidence="3 14" id="KW-0812">Transmembrane</keyword>
<dbReference type="PANTHER" id="PTHR23037:SF35">
    <property type="entry name" value="FIBRONECTIN TYPE-III DOMAIN-CONTAINING PROTEIN"/>
    <property type="match status" value="1"/>
</dbReference>
<keyword evidence="6 14" id="KW-0472">Membrane</keyword>
<evidence type="ECO:0000313" key="17">
    <source>
        <dbReference type="Ensembl" id="ENSCLAP00000000045.1"/>
    </source>
</evidence>
<evidence type="ECO:0000259" key="16">
    <source>
        <dbReference type="Pfam" id="PF22012"/>
    </source>
</evidence>
<dbReference type="InterPro" id="IPR053856">
    <property type="entry name" value="TSLPR_D1"/>
</dbReference>
<dbReference type="GeneTree" id="ENSGT00510000049974"/>
<dbReference type="FunFam" id="2.60.40.10:FF:001547">
    <property type="entry name" value="Cytokine receptor-like factor 2"/>
    <property type="match status" value="1"/>
</dbReference>
<keyword evidence="4" id="KW-0732">Signal</keyword>
<evidence type="ECO:0000256" key="1">
    <source>
        <dbReference type="ARBA" id="ARBA00004479"/>
    </source>
</evidence>
<sequence>MREVQACLECLPAQASGFGEDQALVPCTNYIVQHGRTAGCLLQGRDDVLNLTIRDGPRPVLSMRRWVAEYLKPSSPRDLQFLWGQEAVTVLCSPLPHPGLLYEVQHTTPHDTQWQSQVSEVCNITIRGVDVEQCHLFRARVKTKDSYYGPKASPSDWSQVTHWRGATTEDSCVQPLVGLWPRWTRFFLVCSLVSLLTVALLLVALWKAQRVKRLLMPSVPDPRGSFSGLFEHHQGNLQEWIADTQDVAPWRKPPGGEQEQPSEQTLEVQLSRVDTELPAAPPTREEEAPAGSPRLPPRDPQAGNLVSLGGFTFVMTDSAYMKL</sequence>
<comment type="subcellular location">
    <subcellularLocation>
        <location evidence="1">Membrane</location>
        <topology evidence="1">Single-pass type I membrane protein</topology>
    </subcellularLocation>
</comment>
<evidence type="ECO:0000256" key="12">
    <source>
        <dbReference type="ARBA" id="ARBA00077227"/>
    </source>
</evidence>
<keyword evidence="5 14" id="KW-1133">Transmembrane helix</keyword>
<keyword evidence="9" id="KW-0325">Glycoprotein</keyword>
<evidence type="ECO:0000256" key="7">
    <source>
        <dbReference type="ARBA" id="ARBA00023157"/>
    </source>
</evidence>
<feature type="region of interest" description="Disordered" evidence="13">
    <location>
        <begin position="272"/>
        <end position="303"/>
    </location>
</feature>
<feature type="domain" description="Cytokine receptor-like factor 2-like D2" evidence="15">
    <location>
        <begin position="73"/>
        <end position="165"/>
    </location>
</feature>
<evidence type="ECO:0000256" key="9">
    <source>
        <dbReference type="ARBA" id="ARBA00023180"/>
    </source>
</evidence>
<reference evidence="17" key="1">
    <citation type="submission" date="2025-08" db="UniProtKB">
        <authorList>
            <consortium name="Ensembl"/>
        </authorList>
    </citation>
    <scope>IDENTIFICATION</scope>
</reference>
<dbReference type="PANTHER" id="PTHR23037">
    <property type="entry name" value="CYTOKINE RECEPTOR"/>
    <property type="match status" value="1"/>
</dbReference>
<keyword evidence="7" id="KW-1015">Disulfide bond</keyword>
<evidence type="ECO:0000256" key="3">
    <source>
        <dbReference type="ARBA" id="ARBA00022692"/>
    </source>
</evidence>
<evidence type="ECO:0000256" key="2">
    <source>
        <dbReference type="ARBA" id="ARBA00008159"/>
    </source>
</evidence>
<reference evidence="17" key="2">
    <citation type="submission" date="2025-09" db="UniProtKB">
        <authorList>
            <consortium name="Ensembl"/>
        </authorList>
    </citation>
    <scope>IDENTIFICATION</scope>
</reference>
<feature type="transmembrane region" description="Helical" evidence="14">
    <location>
        <begin position="186"/>
        <end position="206"/>
    </location>
</feature>
<keyword evidence="18" id="KW-1185">Reference proteome</keyword>
<evidence type="ECO:0000256" key="13">
    <source>
        <dbReference type="SAM" id="MobiDB-lite"/>
    </source>
</evidence>
<dbReference type="Pfam" id="PF21605">
    <property type="entry name" value="CRLF2-like_D2"/>
    <property type="match status" value="1"/>
</dbReference>
<evidence type="ECO:0000313" key="18">
    <source>
        <dbReference type="Proteomes" id="UP000694398"/>
    </source>
</evidence>
<dbReference type="GO" id="GO:0004896">
    <property type="term" value="F:cytokine receptor activity"/>
    <property type="evidence" value="ECO:0007669"/>
    <property type="project" value="TreeGrafter"/>
</dbReference>
<feature type="domain" description="Cytokine receptor-like factor 2-like" evidence="16">
    <location>
        <begin position="20"/>
        <end position="61"/>
    </location>
</feature>
<dbReference type="OMA" id="DLNFQWH"/>
<evidence type="ECO:0000256" key="5">
    <source>
        <dbReference type="ARBA" id="ARBA00022989"/>
    </source>
</evidence>
<dbReference type="Gene3D" id="2.60.40.10">
    <property type="entry name" value="Immunoglobulins"/>
    <property type="match status" value="2"/>
</dbReference>
<evidence type="ECO:0000256" key="4">
    <source>
        <dbReference type="ARBA" id="ARBA00022729"/>
    </source>
</evidence>
<dbReference type="InterPro" id="IPR036116">
    <property type="entry name" value="FN3_sf"/>
</dbReference>
<dbReference type="GO" id="GO:0009897">
    <property type="term" value="C:external side of plasma membrane"/>
    <property type="evidence" value="ECO:0007669"/>
    <property type="project" value="TreeGrafter"/>
</dbReference>
<gene>
    <name evidence="17" type="primary">Crlf2</name>
</gene>
<dbReference type="SUPFAM" id="SSF49265">
    <property type="entry name" value="Fibronectin type III"/>
    <property type="match status" value="1"/>
</dbReference>
<dbReference type="Ensembl" id="ENSCLAT00000000070.1">
    <property type="protein sequence ID" value="ENSCLAP00000000045.1"/>
    <property type="gene ID" value="ENSCLAG00000000068.1"/>
</dbReference>
<keyword evidence="8" id="KW-0675">Receptor</keyword>
<dbReference type="InterPro" id="IPR048648">
    <property type="entry name" value="CRLF2-like_D2"/>
</dbReference>
<evidence type="ECO:0000256" key="11">
    <source>
        <dbReference type="ARBA" id="ARBA00068087"/>
    </source>
</evidence>
<dbReference type="InterPro" id="IPR013783">
    <property type="entry name" value="Ig-like_fold"/>
</dbReference>
<protein>
    <recommendedName>
        <fullName evidence="11">Cytokine receptor-like factor 2</fullName>
    </recommendedName>
    <alternativeName>
        <fullName evidence="12">Thymic stromal lymphopoietin protein receptor</fullName>
    </alternativeName>
</protein>
<accession>A0A8C2YHZ7</accession>
<evidence type="ECO:0000256" key="8">
    <source>
        <dbReference type="ARBA" id="ARBA00023170"/>
    </source>
</evidence>
<evidence type="ECO:0000256" key="6">
    <source>
        <dbReference type="ARBA" id="ARBA00023136"/>
    </source>
</evidence>
<organism evidence="17 18">
    <name type="scientific">Chinchilla lanigera</name>
    <name type="common">Long-tailed chinchilla</name>
    <name type="synonym">Chinchilla villidera</name>
    <dbReference type="NCBI Taxonomy" id="34839"/>
    <lineage>
        <taxon>Eukaryota</taxon>
        <taxon>Metazoa</taxon>
        <taxon>Chordata</taxon>
        <taxon>Craniata</taxon>
        <taxon>Vertebrata</taxon>
        <taxon>Euteleostomi</taxon>
        <taxon>Mammalia</taxon>
        <taxon>Eutheria</taxon>
        <taxon>Euarchontoglires</taxon>
        <taxon>Glires</taxon>
        <taxon>Rodentia</taxon>
        <taxon>Hystricomorpha</taxon>
        <taxon>Chinchillidae</taxon>
        <taxon>Chinchilla</taxon>
    </lineage>
</organism>
<evidence type="ECO:0000256" key="14">
    <source>
        <dbReference type="SAM" id="Phobius"/>
    </source>
</evidence>
<comment type="similarity">
    <text evidence="2">Belongs to the type I cytokine receptor family. Type 5 subfamily.</text>
</comment>